<evidence type="ECO:0008006" key="3">
    <source>
        <dbReference type="Google" id="ProtNLM"/>
    </source>
</evidence>
<dbReference type="AlphaFoldDB" id="A0A2S5BCG6"/>
<dbReference type="Proteomes" id="UP000237144">
    <property type="component" value="Unassembled WGS sequence"/>
</dbReference>
<sequence>MSARTPANAIALTMLPTELLEQILDEIFLPDAQESTSPQDRTSLLAIMKTCRALYALGSVRHYYSPLVDFRHNDGFHKLARTLRSNSTLAGYVKDLISLSHAVEDDQRARYGGDEQQPEQQWHESLDLQLDVLEACTNVKDLSVILSTRAETGKIASLLASNTDLRYLVLSFDFPPSVSYTEPKGRRIKTPESASSD</sequence>
<accession>A0A2S5BCG6</accession>
<evidence type="ECO:0000313" key="2">
    <source>
        <dbReference type="Proteomes" id="UP000237144"/>
    </source>
</evidence>
<comment type="caution">
    <text evidence="1">The sequence shown here is derived from an EMBL/GenBank/DDBJ whole genome shotgun (WGS) entry which is preliminary data.</text>
</comment>
<evidence type="ECO:0000313" key="1">
    <source>
        <dbReference type="EMBL" id="POY74452.1"/>
    </source>
</evidence>
<protein>
    <recommendedName>
        <fullName evidence="3">F-box domain-containing protein</fullName>
    </recommendedName>
</protein>
<organism evidence="1 2">
    <name type="scientific">Rhodotorula taiwanensis</name>
    <dbReference type="NCBI Taxonomy" id="741276"/>
    <lineage>
        <taxon>Eukaryota</taxon>
        <taxon>Fungi</taxon>
        <taxon>Dikarya</taxon>
        <taxon>Basidiomycota</taxon>
        <taxon>Pucciniomycotina</taxon>
        <taxon>Microbotryomycetes</taxon>
        <taxon>Sporidiobolales</taxon>
        <taxon>Sporidiobolaceae</taxon>
        <taxon>Rhodotorula</taxon>
    </lineage>
</organism>
<reference evidence="1 2" key="1">
    <citation type="journal article" date="2018" name="Front. Microbiol.">
        <title>Prospects for Fungal Bioremediation of Acidic Radioactive Waste Sites: Characterization and Genome Sequence of Rhodotorula taiwanensis MD1149.</title>
        <authorList>
            <person name="Tkavc R."/>
            <person name="Matrosova V.Y."/>
            <person name="Grichenko O.E."/>
            <person name="Gostincar C."/>
            <person name="Volpe R.P."/>
            <person name="Klimenkova P."/>
            <person name="Gaidamakova E.K."/>
            <person name="Zhou C.E."/>
            <person name="Stewart B.J."/>
            <person name="Lyman M.G."/>
            <person name="Malfatti S.A."/>
            <person name="Rubinfeld B."/>
            <person name="Courtot M."/>
            <person name="Singh J."/>
            <person name="Dalgard C.L."/>
            <person name="Hamilton T."/>
            <person name="Frey K.G."/>
            <person name="Gunde-Cimerman N."/>
            <person name="Dugan L."/>
            <person name="Daly M.J."/>
        </authorList>
    </citation>
    <scope>NUCLEOTIDE SEQUENCE [LARGE SCALE GENOMIC DNA]</scope>
    <source>
        <strain evidence="1 2">MD1149</strain>
    </source>
</reference>
<proteinExistence type="predicted"/>
<dbReference type="EMBL" id="PJQD01000024">
    <property type="protein sequence ID" value="POY74452.1"/>
    <property type="molecule type" value="Genomic_DNA"/>
</dbReference>
<keyword evidence="2" id="KW-1185">Reference proteome</keyword>
<name>A0A2S5BCG6_9BASI</name>
<gene>
    <name evidence="1" type="ORF">BMF94_2450</name>
</gene>